<feature type="compositionally biased region" description="Acidic residues" evidence="5">
    <location>
        <begin position="1135"/>
        <end position="1172"/>
    </location>
</feature>
<dbReference type="SUPFAM" id="SSF117289">
    <property type="entry name" value="Nucleoporin domain"/>
    <property type="match status" value="1"/>
</dbReference>
<dbReference type="GO" id="GO:0005634">
    <property type="term" value="C:nucleus"/>
    <property type="evidence" value="ECO:0007669"/>
    <property type="project" value="UniProtKB-SubCell"/>
</dbReference>
<evidence type="ECO:0000256" key="1">
    <source>
        <dbReference type="ARBA" id="ARBA00004123"/>
    </source>
</evidence>
<dbReference type="EMBL" id="BTGD01000010">
    <property type="protein sequence ID" value="GMM56737.1"/>
    <property type="molecule type" value="Genomic_DNA"/>
</dbReference>
<feature type="compositionally biased region" description="Basic and acidic residues" evidence="5">
    <location>
        <begin position="1047"/>
        <end position="1073"/>
    </location>
</feature>
<feature type="region of interest" description="Disordered" evidence="5">
    <location>
        <begin position="411"/>
        <end position="439"/>
    </location>
</feature>
<feature type="region of interest" description="Disordered" evidence="5">
    <location>
        <begin position="813"/>
        <end position="1223"/>
    </location>
</feature>
<organism evidence="7 8">
    <name type="scientific">Maudiozyma humilis</name>
    <name type="common">Sour dough yeast</name>
    <name type="synonym">Kazachstania humilis</name>
    <dbReference type="NCBI Taxonomy" id="51915"/>
    <lineage>
        <taxon>Eukaryota</taxon>
        <taxon>Fungi</taxon>
        <taxon>Dikarya</taxon>
        <taxon>Ascomycota</taxon>
        <taxon>Saccharomycotina</taxon>
        <taxon>Saccharomycetes</taxon>
        <taxon>Saccharomycetales</taxon>
        <taxon>Saccharomycetaceae</taxon>
        <taxon>Maudiozyma</taxon>
    </lineage>
</organism>
<feature type="compositionally biased region" description="Basic and acidic residues" evidence="5">
    <location>
        <begin position="426"/>
        <end position="439"/>
    </location>
</feature>
<evidence type="ECO:0000313" key="7">
    <source>
        <dbReference type="EMBL" id="GMM56737.1"/>
    </source>
</evidence>
<keyword evidence="8" id="KW-1185">Reference proteome</keyword>
<feature type="compositionally biased region" description="Polar residues" evidence="5">
    <location>
        <begin position="760"/>
        <end position="788"/>
    </location>
</feature>
<feature type="region of interest" description="Disordered" evidence="5">
    <location>
        <begin position="470"/>
        <end position="622"/>
    </location>
</feature>
<feature type="compositionally biased region" description="Polar residues" evidence="5">
    <location>
        <begin position="953"/>
        <end position="1002"/>
    </location>
</feature>
<feature type="compositionally biased region" description="Low complexity" evidence="5">
    <location>
        <begin position="490"/>
        <end position="505"/>
    </location>
</feature>
<dbReference type="Pfam" id="PF16755">
    <property type="entry name" value="Beta-prop_NUP159_NUP214"/>
    <property type="match status" value="1"/>
</dbReference>
<comment type="caution">
    <text evidence="7">The sequence shown here is derived from an EMBL/GenBank/DDBJ whole genome shotgun (WGS) entry which is preliminary data.</text>
</comment>
<feature type="compositionally biased region" description="Polar residues" evidence="5">
    <location>
        <begin position="713"/>
        <end position="726"/>
    </location>
</feature>
<feature type="compositionally biased region" description="Polar residues" evidence="5">
    <location>
        <begin position="479"/>
        <end position="488"/>
    </location>
</feature>
<dbReference type="Gene3D" id="2.130.10.10">
    <property type="entry name" value="YVTN repeat-like/Quinoprotein amine dehydrogenase"/>
    <property type="match status" value="1"/>
</dbReference>
<name>A0AAV5S1A5_MAUHU</name>
<evidence type="ECO:0000259" key="6">
    <source>
        <dbReference type="Pfam" id="PF16755"/>
    </source>
</evidence>
<feature type="coiled-coil region" evidence="4">
    <location>
        <begin position="1464"/>
        <end position="1497"/>
    </location>
</feature>
<dbReference type="Proteomes" id="UP001377567">
    <property type="component" value="Unassembled WGS sequence"/>
</dbReference>
<keyword evidence="4" id="KW-0175">Coiled coil</keyword>
<feature type="region of interest" description="Disordered" evidence="5">
    <location>
        <begin position="638"/>
        <end position="726"/>
    </location>
</feature>
<evidence type="ECO:0000313" key="8">
    <source>
        <dbReference type="Proteomes" id="UP001377567"/>
    </source>
</evidence>
<feature type="compositionally biased region" description="Basic and acidic residues" evidence="5">
    <location>
        <begin position="884"/>
        <end position="904"/>
    </location>
</feature>
<feature type="compositionally biased region" description="Polar residues" evidence="5">
    <location>
        <begin position="1203"/>
        <end position="1221"/>
    </location>
</feature>
<proteinExistence type="predicted"/>
<keyword evidence="3" id="KW-0539">Nucleus</keyword>
<feature type="compositionally biased region" description="Low complexity" evidence="5">
    <location>
        <begin position="689"/>
        <end position="707"/>
    </location>
</feature>
<dbReference type="InterPro" id="IPR015943">
    <property type="entry name" value="WD40/YVTN_repeat-like_dom_sf"/>
</dbReference>
<feature type="compositionally biased region" description="Polar residues" evidence="5">
    <location>
        <begin position="511"/>
        <end position="531"/>
    </location>
</feature>
<comment type="subcellular location">
    <subcellularLocation>
        <location evidence="1">Nucleus</location>
    </subcellularLocation>
</comment>
<sequence>MASLKEEIPTNTSEDVGFKSLGQKNILPSSNEKLPFASLNLFAISNESSRYIASSADKLIVGDLQVLRDFVQKEEDSTREELETVFEETMSDVIFVAFDSNQQPLFITKDGTLTILDKNNFTVVGEPIVLGKSLKMVRLVGDCLWILDDTGHLYTLNLSDKKLSDPVSENVNAFDVNNGTIYLFLNTASDNIQLQNISDKSTVATFTTPEDIQTELDEQSLIAISLTVLSSDELLIVYGNKISPEEETAMYDQKMYLAKLGQTRQSLEFHETYDIAPAYGTVVRYPFFYNISLNGLVDDMPIINIIGSSSASELSVYDTKEVVQPDQDSSRAVLPISQETDNDTTPTGISLDISSSGTISDVCLGVDSIEKLPLIYILNNEGNIQIVGFYHSSAIKENKFNVDSIVVAQKATPSDTPDSKITQNEAKTESNETDKNDAEIKDAVDKPAFSFNSSVPFGNKDTAAIENPFTSKNDADISSPFSNLNFGSKTEGASSSTTSDTTGATKGFTFGQPSNKNTSFGSTPFGQSSSGVAAFTFGDNAPAEQSGKTAESEKTSDSTSSKINSPFANLTGNDANTKVPSFGSSSGQTGFVFGSTQNESKDSNGATPAFGKPAFGSSSSTAAPAFGTLSNTAAPAFGSPAFGSAVTSENTTFGKPAFGSTDATNKPAFGSPSFSSTNASDKPAFSKPTFGSAAFGSTSTSETSGFGKPAFGSATTSSAPAFGSTTTTSAPAFGTPAFGSASTSEKSAFGKTAFDLSNKDSTPSFGESNKTAAPSFGTPSFTSTESSKPTFGAPSFGSSSFGSAATTAATFGSLKTDNQNTTNSDSNNKFSFGNLKLSDSPFTIGGKNDSPFASISQGTSPFANIAKGPSPFGKLNDSKPSSTETEKADNLESMPKDIKDKEDTVTSENDEGDVTSPQQESSEKTASNGGTIETLMDRIKQSANIQPDKISVSHLTTAPEGNSGKSESPFSSFTDTIKKPSSTLGSFSINDNPAFSFSSTKNADVAPEIPTDDEEEIALEQEDEEALGNLTIHDKESDVSSASVAHVGEDQLKDVEKTPESDLEVIEKTKSMEDLESNTNDSEEAESEISNDVNEDKDIESDNDTANDSSKVELENNGCGIDIEDKAEEVPLQSDNDELEKDELNSDEESIPEEEQDEDEQDEDEQDEDEHDDQDKDIESFEDLTGVLDEKGELDVPEETSTDAETTTQEENSVSVSSGVQTDAPDYVEQSTQPITSVDIEVQTEAVDLCDFQVQAFEGSESYLAEEYKPKPLPKYYTNAKIDSIPSMATTPIMRSMEKTYHMIEAELSVLNDNIKNLDGFFKDQCTVELNERTVESLPNIYTWRLSEATRLQDIVEDLTPEYEKNGHDLDSLSEDLSDFTMKVLKSHSEMDELKEFIYQVEYLINTSLDNKHRNLSLHQSKMQGKLRQKMSKINDELQCINKSLDVLKMYASENNAVERAVLVERLVESKAKHEELLEHLQRLHQQSEELQKLKTSDPEGDSYDIAREEITSMEIVDLGMQLNTKREIGALFKQLNQ</sequence>
<keyword evidence="2" id="KW-0813">Transport</keyword>
<protein>
    <submittedName>
        <fullName evidence="7">FG-nucleoporin</fullName>
    </submittedName>
</protein>
<feature type="compositionally biased region" description="Polar residues" evidence="5">
    <location>
        <begin position="851"/>
        <end position="862"/>
    </location>
</feature>
<feature type="domain" description="Nucleoporin Nup159/Nup146 N-terminal" evidence="6">
    <location>
        <begin position="35"/>
        <end position="384"/>
    </location>
</feature>
<dbReference type="InterPro" id="IPR039462">
    <property type="entry name" value="Nup159/Nup146_N"/>
</dbReference>
<evidence type="ECO:0000256" key="4">
    <source>
        <dbReference type="SAM" id="Coils"/>
    </source>
</evidence>
<feature type="compositionally biased region" description="Polar residues" evidence="5">
    <location>
        <begin position="563"/>
        <end position="606"/>
    </location>
</feature>
<evidence type="ECO:0000256" key="2">
    <source>
        <dbReference type="ARBA" id="ARBA00022448"/>
    </source>
</evidence>
<feature type="compositionally biased region" description="Acidic residues" evidence="5">
    <location>
        <begin position="1081"/>
        <end position="1105"/>
    </location>
</feature>
<gene>
    <name evidence="7" type="ORF">DAKH74_033530</name>
</gene>
<feature type="region of interest" description="Disordered" evidence="5">
    <location>
        <begin position="760"/>
        <end position="795"/>
    </location>
</feature>
<evidence type="ECO:0000256" key="5">
    <source>
        <dbReference type="SAM" id="MobiDB-lite"/>
    </source>
</evidence>
<feature type="compositionally biased region" description="Polar residues" evidence="5">
    <location>
        <begin position="915"/>
        <end position="931"/>
    </location>
</feature>
<reference evidence="7 8" key="1">
    <citation type="journal article" date="2023" name="Elife">
        <title>Identification of key yeast species and microbe-microbe interactions impacting larval growth of Drosophila in the wild.</title>
        <authorList>
            <person name="Mure A."/>
            <person name="Sugiura Y."/>
            <person name="Maeda R."/>
            <person name="Honda K."/>
            <person name="Sakurai N."/>
            <person name="Takahashi Y."/>
            <person name="Watada M."/>
            <person name="Katoh T."/>
            <person name="Gotoh A."/>
            <person name="Gotoh Y."/>
            <person name="Taniguchi I."/>
            <person name="Nakamura K."/>
            <person name="Hayashi T."/>
            <person name="Katayama T."/>
            <person name="Uemura T."/>
            <person name="Hattori Y."/>
        </authorList>
    </citation>
    <scope>NUCLEOTIDE SEQUENCE [LARGE SCALE GENOMIC DNA]</scope>
    <source>
        <strain evidence="7 8">KH-74</strain>
    </source>
</reference>
<evidence type="ECO:0000256" key="3">
    <source>
        <dbReference type="ARBA" id="ARBA00023242"/>
    </source>
</evidence>
<feature type="compositionally biased region" description="Polar residues" evidence="5">
    <location>
        <begin position="411"/>
        <end position="425"/>
    </location>
</feature>
<feature type="compositionally biased region" description="Acidic residues" evidence="5">
    <location>
        <begin position="1010"/>
        <end position="1026"/>
    </location>
</feature>
<feature type="compositionally biased region" description="Low complexity" evidence="5">
    <location>
        <begin position="813"/>
        <end position="828"/>
    </location>
</feature>
<accession>A0AAV5S1A5</accession>